<dbReference type="AlphaFoldDB" id="A0A403T252"/>
<proteinExistence type="predicted"/>
<dbReference type="EMBL" id="RWAH01000013">
    <property type="protein sequence ID" value="MMS77856.1"/>
    <property type="molecule type" value="Genomic_DNA"/>
</dbReference>
<reference evidence="1" key="1">
    <citation type="submission" date="2018-10" db="EMBL/GenBank/DDBJ databases">
        <authorList>
            <consortium name="PulseNet: The National Subtyping Network for Foodborne Disease Surveillance"/>
            <person name="Tarr C.L."/>
            <person name="Trees E."/>
            <person name="Katz L.S."/>
            <person name="Carleton-Romer H.A."/>
            <person name="Stroika S."/>
            <person name="Kucerova Z."/>
            <person name="Roache K.F."/>
            <person name="Sabol A.L."/>
            <person name="Besser J."/>
            <person name="Gerner-Smidt P."/>
        </authorList>
    </citation>
    <scope>NUCLEOTIDE SEQUENCE [LARGE SCALE GENOMIC DNA]</scope>
    <source>
        <strain evidence="1">PNUSAS052121</strain>
    </source>
</reference>
<accession>A0A403T252</accession>
<comment type="caution">
    <text evidence="1">The sequence shown here is derived from an EMBL/GenBank/DDBJ whole genome shotgun (WGS) entry which is preliminary data.</text>
</comment>
<protein>
    <submittedName>
        <fullName evidence="1">Uncharacterized protein</fullName>
    </submittedName>
</protein>
<sequence>MTLQRRMPRGYKITICQETGIRRCSDFGVDSLDPAVRGAVVLFPFVPAAPYPVKQKTVTIVYGNDTGLRRFLDRTKKHHCTS</sequence>
<gene>
    <name evidence="1" type="ORF">D9O31_15170</name>
</gene>
<dbReference type="Proteomes" id="UP000839526">
    <property type="component" value="Unassembled WGS sequence"/>
</dbReference>
<evidence type="ECO:0000313" key="1">
    <source>
        <dbReference type="EMBL" id="MMS77856.1"/>
    </source>
</evidence>
<name>A0A403T252_SALER</name>
<organism evidence="1">
    <name type="scientific">Salmonella enterica</name>
    <name type="common">Salmonella choleraesuis</name>
    <dbReference type="NCBI Taxonomy" id="28901"/>
    <lineage>
        <taxon>Bacteria</taxon>
        <taxon>Pseudomonadati</taxon>
        <taxon>Pseudomonadota</taxon>
        <taxon>Gammaproteobacteria</taxon>
        <taxon>Enterobacterales</taxon>
        <taxon>Enterobacteriaceae</taxon>
        <taxon>Salmonella</taxon>
    </lineage>
</organism>